<dbReference type="InterPro" id="IPR011990">
    <property type="entry name" value="TPR-like_helical_dom_sf"/>
</dbReference>
<protein>
    <submittedName>
        <fullName evidence="3">Uncharacterized protein</fullName>
    </submittedName>
</protein>
<organism evidence="3 4">
    <name type="scientific">Cyclostephanos tholiformis</name>
    <dbReference type="NCBI Taxonomy" id="382380"/>
    <lineage>
        <taxon>Eukaryota</taxon>
        <taxon>Sar</taxon>
        <taxon>Stramenopiles</taxon>
        <taxon>Ochrophyta</taxon>
        <taxon>Bacillariophyta</taxon>
        <taxon>Coscinodiscophyceae</taxon>
        <taxon>Thalassiosirophycidae</taxon>
        <taxon>Stephanodiscales</taxon>
        <taxon>Stephanodiscaceae</taxon>
        <taxon>Cyclostephanos</taxon>
    </lineage>
</organism>
<gene>
    <name evidence="3" type="ORF">ACHAXA_011644</name>
</gene>
<proteinExistence type="inferred from homology"/>
<dbReference type="Proteomes" id="UP001530377">
    <property type="component" value="Unassembled WGS sequence"/>
</dbReference>
<name>A0ABD3SEH8_9STRA</name>
<evidence type="ECO:0000313" key="3">
    <source>
        <dbReference type="EMBL" id="KAL3822929.1"/>
    </source>
</evidence>
<evidence type="ECO:0000313" key="4">
    <source>
        <dbReference type="Proteomes" id="UP001530377"/>
    </source>
</evidence>
<dbReference type="PANTHER" id="PTHR12875:SF0">
    <property type="entry name" value="GOLGI TO ER TRAFFIC PROTEIN 4 HOMOLOG"/>
    <property type="match status" value="1"/>
</dbReference>
<feature type="compositionally biased region" description="Basic and acidic residues" evidence="2">
    <location>
        <begin position="221"/>
        <end position="230"/>
    </location>
</feature>
<dbReference type="AlphaFoldDB" id="A0ABD3SEH8"/>
<dbReference type="PANTHER" id="PTHR12875">
    <property type="entry name" value="GOLGI TO ER TRAFFIC PROTEIN 4 HOMOLOG"/>
    <property type="match status" value="1"/>
</dbReference>
<reference evidence="3 4" key="1">
    <citation type="submission" date="2024-10" db="EMBL/GenBank/DDBJ databases">
        <title>Updated reference genomes for cyclostephanoid diatoms.</title>
        <authorList>
            <person name="Roberts W.R."/>
            <person name="Alverson A.J."/>
        </authorList>
    </citation>
    <scope>NUCLEOTIDE SEQUENCE [LARGE SCALE GENOMIC DNA]</scope>
    <source>
        <strain evidence="3 4">AJA228-03</strain>
    </source>
</reference>
<evidence type="ECO:0000256" key="1">
    <source>
        <dbReference type="ARBA" id="ARBA00005351"/>
    </source>
</evidence>
<feature type="region of interest" description="Disordered" evidence="2">
    <location>
        <begin position="1"/>
        <end position="57"/>
    </location>
</feature>
<evidence type="ECO:0000256" key="2">
    <source>
        <dbReference type="SAM" id="MobiDB-lite"/>
    </source>
</evidence>
<comment type="similarity">
    <text evidence="1">Belongs to the GET4 family.</text>
</comment>
<keyword evidence="4" id="KW-1185">Reference proteome</keyword>
<accession>A0ABD3SEH8</accession>
<feature type="compositionally biased region" description="Basic residues" evidence="2">
    <location>
        <begin position="1"/>
        <end position="12"/>
    </location>
</feature>
<dbReference type="Gene3D" id="1.25.40.10">
    <property type="entry name" value="Tetratricopeptide repeat domain"/>
    <property type="match status" value="1"/>
</dbReference>
<feature type="region of interest" description="Disordered" evidence="2">
    <location>
        <begin position="218"/>
        <end position="242"/>
    </location>
</feature>
<feature type="compositionally biased region" description="Low complexity" evidence="2">
    <location>
        <begin position="32"/>
        <end position="42"/>
    </location>
</feature>
<comment type="caution">
    <text evidence="3">The sequence shown here is derived from an EMBL/GenBank/DDBJ whole genome shotgun (WGS) entry which is preliminary data.</text>
</comment>
<dbReference type="EMBL" id="JALLPB020000050">
    <property type="protein sequence ID" value="KAL3822929.1"/>
    <property type="molecule type" value="Genomic_DNA"/>
</dbReference>
<feature type="compositionally biased region" description="Acidic residues" evidence="2">
    <location>
        <begin position="231"/>
        <end position="242"/>
    </location>
</feature>
<dbReference type="Pfam" id="PF04190">
    <property type="entry name" value="GET4"/>
    <property type="match status" value="1"/>
</dbReference>
<sequence>MSAAAARRKKQLAMRAASSSAAPPPPPGGDSTAVQDPAATTTPVPPSSGSGGTDPIRLRLDGLLRDPSLSNESVAYEALQLAQSSVRRYVKLGKFDEASSSAYVACMALLRGGGRVAVSSQLLTVLVGVLVETHTACTTPWVDRFKDLDGAYRLALDADVAMGPDERGRLQRLHLQILRKGLRWSNDLGATRHGDVGIHGLLGEHCWNMSCDEAVVGDGGNGDKDGKKGEEDDDDDDDDDERLDIGLRNSAVTHYALAGDIDAIIRRLKSLPSPTSDELAHGHVCPPSQRDALLTRSVLVLLAIENLRDAAFLVRSYLKEIENASGRTNDALRNSYLDKSDGIAPSHAIFCSMMIRICEKDVKTAPLFTWLVRNFGQELGTMHDPETVRAYTTKIGRVYFDIQPPPSMMSMMENMMSSMGGGGGGGRGGMMPGGMNPAAMMQAMQAMQGGGM</sequence>
<dbReference type="InterPro" id="IPR007317">
    <property type="entry name" value="GET4"/>
</dbReference>